<reference evidence="4" key="1">
    <citation type="submission" date="2021-08" db="EMBL/GenBank/DDBJ databases">
        <title>WGS assembly of Ceratopteris richardii.</title>
        <authorList>
            <person name="Marchant D.B."/>
            <person name="Chen G."/>
            <person name="Jenkins J."/>
            <person name="Shu S."/>
            <person name="Leebens-Mack J."/>
            <person name="Grimwood J."/>
            <person name="Schmutz J."/>
            <person name="Soltis P."/>
            <person name="Soltis D."/>
            <person name="Chen Z.-H."/>
        </authorList>
    </citation>
    <scope>NUCLEOTIDE SEQUENCE</scope>
    <source>
        <strain evidence="4">Whitten #5841</strain>
        <tissue evidence="4">Leaf</tissue>
    </source>
</reference>
<dbReference type="PANTHER" id="PTHR22796:SF1">
    <property type="entry name" value="VWFA DOMAIN-CONTAINING PROTEIN"/>
    <property type="match status" value="1"/>
</dbReference>
<dbReference type="GO" id="GO:0005525">
    <property type="term" value="F:GTP binding"/>
    <property type="evidence" value="ECO:0007669"/>
    <property type="project" value="InterPro"/>
</dbReference>
<proteinExistence type="predicted"/>
<dbReference type="PROSITE" id="PS50234">
    <property type="entry name" value="VWFA"/>
    <property type="match status" value="1"/>
</dbReference>
<protein>
    <recommendedName>
        <fullName evidence="3">VWFA domain-containing protein</fullName>
    </recommendedName>
</protein>
<dbReference type="PROSITE" id="PS00028">
    <property type="entry name" value="ZINC_FINGER_C2H2_1"/>
    <property type="match status" value="1"/>
</dbReference>
<keyword evidence="5" id="KW-1185">Reference proteome</keyword>
<gene>
    <name evidence="4" type="ORF">KP509_35G015400</name>
</gene>
<keyword evidence="1" id="KW-0150">Chloroplast</keyword>
<comment type="caution">
    <text evidence="4">The sequence shown here is derived from an EMBL/GenBank/DDBJ whole genome shotgun (WGS) entry which is preliminary data.</text>
</comment>
<dbReference type="Gene3D" id="3.40.50.410">
    <property type="entry name" value="von Willebrand factor, type A domain"/>
    <property type="match status" value="1"/>
</dbReference>
<dbReference type="OrthoDB" id="166993at2759"/>
<dbReference type="PANTHER" id="PTHR22796">
    <property type="entry name" value="URG4-RELATED"/>
    <property type="match status" value="1"/>
</dbReference>
<sequence>MGGGSWPSDLQLEAEERFALDSQFPEQLDGTETEFAGSNGISVNEATPDSQGDRPAIRMENTSYLSWDYSLQRSFGVANISPSAIQLVDLASDRQDLSFVEKVRVLKSNVIELCSLLSPTSVRETGKGINIASKNFIDFEDLSSHSINVVGLYGDKKSLIRVIREWSLDPLLVDQMESGSLKTGLFACLGSSHDLCLIYWDAREKVVESSRKDMTCNFVRYLIDLCNTVFVCLDGRMMESYVSSQGVDTLDENKDRIQRLRISRSKELGTDLKLFDGFNIENGSCDSHSYVRLAQGLHRCVVLDRKLKEPKLYLVEDSISGTPTVLRDWVNAKLEEFSFDCTRLPDAQVLELFEVLEKQAELQRYTETRKVFKQREADASQKHSSLGTRMRDLEDSLVFVGYEAVEILFKHESPWGWNLVNEHTGRSIAQQVCADRDSAKGSTHDMSALNPLLRFEAMVCSAFSGNDSLCQRLLFPGSQFEVSDADRFKTGQTCSTGARIWTLIRLKGSVDEVHGPLCYGQQFVFTIMGSEVEGSGPLTGSFSLVEESTLQMGDPVILDGYTRVKFEDAAKRKIAPRYVMLKYYDGVDLRCKAWLKATCKIEPKCLHRNASALSYLTSRVDLPRPRERVLKTLLMEPIEEWASKTKIPQVASMLEEFLAGQCDTNDVIDEAIVNLCVSIYKTHLNLWKKAVCVLVREKICPCIRNSRSKQSREEIEMIRKECHSQLETMLSEIKSKVLCEPEGNRNKLKLTLHKLETAPKSLFHTFKTALGCTNEFKLSYSYEQVETHTVSWLVTEFVPKQADIDVLRCSSSPTQALSPMSRPPLELISLDPNASQLCDVVLLKGGQVLVLVEAVGEACLHLYCYPRLGYHVSKNPIRSFKRGHDLWAFDEALRTLALYDKNSCCIHFFRFDERYEGIDRVGDVQLAHYAGTKNITWIGLIPGKREILLVDDENRLRMCNFASRMMRPRHAVLPTQLIKACITPDALCFVAIYSLRETGNGGDKINENGTNSISENMSISIYLLDDSFTLLKCLSLKSMIGGNVTDFHAECKFFGPQLHLVFLFPGVHSYTLTSQVMQVTSTQQKCQIRAIDAHTEASLEACDKTHGVPGNGSLVALNYIFHAFDKYAISPPLCPEHRNLSLRFLLCPPRHDWEDDVAKGSCESLVKSLIRNLEGKGKIFEGLNLEVSFKSLRGNRPFEEGFSAQQQSIARWLKKLLCLVPVQIARAENNMLRLMIDGLEIPSNVEFSDAVSLANILHFGTYDLLLESWKGKIKVVSSMGKQSSGKSYLLNHLAGSLLDVAGGRCTDGVWMTVRWDSECMYVLLDFEGLGSFERNEQEDMLLSTLSAAISNVTIFNKKDFHMDKETEAIFQRFQHGVTLVKDDDKLFKGEFFIAVKDVDSADVEDLKVEFHEKIQTMCNRTSENFFLRMYDGQVCILAFPPFQRHEYKRGIETLASGIRETATQYKNGRCFLQDFKLVLSQISAQDWSSVESRRIIMRISTLRTHLQSAITLGHCNDGEMLANLDNDDDIKDDPMYSESGIHGSIQLQDSGLKLAVNQTGDEISGMDDIVESLRLKFQAAFPRVDHSEKAWHAAYQRFLSSLMDRRQNRVLEWLRINTKEFREDGDIQQLVLEVTTRLVELKNKVLLCSCKCSKCFLTCVLLKGHYSDHSCLGTHICSQECSFCQEEQIMYFNAETAPIIMECTDVAGHSGRHDCNKRMHTCQKNCIQYERASNCNKKCSLRANHLGEHYCNSQRHMCKEKCSLPGCENACVMAFDSEHERHVCHEQFCSVQCSMPGCMRQCATKNHFHELEADAQHFCSNKHPCAGMCEVPGVCNVVTELLKQTKRFHGQRGNFEYDFVSEQSEDRKGCCLMIPAFTRKHSGPHVHSTNTNVVHYCDKRCPDCDYYCQLPFGHAGSHNTVHGNMKKTKFVAEMEDIDLQDRKYVRGESGVAEMCAMHCRARGRGHTHLIPCPEVEGNGCCTGKLYDGARHLSKGKCQLLGVKTPLDEMTHDTYWEYISFVDPCEEDEREVFSLCNHVCLSEEHDSGTTTEKSYCTEKLWHDPVPKATSAHSGSGGYVTEDGHHFTCDHAKIAPHNVIFVMDKSGSMSSRDIVPTMAMFQSDRLGCVFEAVLRFIRMRMQATTSSGFHVEDTVSVVLFDTVGQLCVHTKPISESVVHNLLHYQAAGGTTYSSGLEVAGRILGESRGNPQLDGKAPVIIFLSDGGNNGGTDPVYEVHKMRMKDPRLVLHTIMFGTDLAGKILKDMANAGNGTYQLSLDEVQLARSFEDLAKSLQPKLVALCNC</sequence>
<dbReference type="SUPFAM" id="SSF52540">
    <property type="entry name" value="P-loop containing nucleoside triphosphate hydrolases"/>
    <property type="match status" value="1"/>
</dbReference>
<dbReference type="CDD" id="cd00198">
    <property type="entry name" value="vWFA"/>
    <property type="match status" value="1"/>
</dbReference>
<dbReference type="EMBL" id="CM035440">
    <property type="protein sequence ID" value="KAH7282156.1"/>
    <property type="molecule type" value="Genomic_DNA"/>
</dbReference>
<evidence type="ECO:0000313" key="5">
    <source>
        <dbReference type="Proteomes" id="UP000825935"/>
    </source>
</evidence>
<name>A0A8T2QDF4_CERRI</name>
<dbReference type="InterPro" id="IPR002035">
    <property type="entry name" value="VWF_A"/>
</dbReference>
<dbReference type="Pfam" id="PF13519">
    <property type="entry name" value="VWA_2"/>
    <property type="match status" value="1"/>
</dbReference>
<evidence type="ECO:0000256" key="2">
    <source>
        <dbReference type="SAM" id="MobiDB-lite"/>
    </source>
</evidence>
<dbReference type="InterPro" id="IPR013087">
    <property type="entry name" value="Znf_C2H2_type"/>
</dbReference>
<dbReference type="OMA" id="PEDTTWD"/>
<accession>A0A8T2QDF4</accession>
<dbReference type="Proteomes" id="UP000825935">
    <property type="component" value="Chromosome 35"/>
</dbReference>
<keyword evidence="1" id="KW-0934">Plastid</keyword>
<evidence type="ECO:0000256" key="1">
    <source>
        <dbReference type="ARBA" id="ARBA00022528"/>
    </source>
</evidence>
<feature type="region of interest" description="Disordered" evidence="2">
    <location>
        <begin position="29"/>
        <end position="55"/>
    </location>
</feature>
<dbReference type="InterPro" id="IPR015894">
    <property type="entry name" value="Guanylate-bd_N"/>
</dbReference>
<dbReference type="SMART" id="SM00327">
    <property type="entry name" value="VWA"/>
    <property type="match status" value="1"/>
</dbReference>
<feature type="compositionally biased region" description="Polar residues" evidence="2">
    <location>
        <begin position="39"/>
        <end position="50"/>
    </location>
</feature>
<dbReference type="Gene3D" id="3.40.50.300">
    <property type="entry name" value="P-loop containing nucleotide triphosphate hydrolases"/>
    <property type="match status" value="1"/>
</dbReference>
<evidence type="ECO:0000259" key="3">
    <source>
        <dbReference type="PROSITE" id="PS50234"/>
    </source>
</evidence>
<feature type="domain" description="VWFA" evidence="3">
    <location>
        <begin position="2096"/>
        <end position="2292"/>
    </location>
</feature>
<dbReference type="EMBL" id="CM035440">
    <property type="protein sequence ID" value="KAH7282157.1"/>
    <property type="molecule type" value="Genomic_DNA"/>
</dbReference>
<dbReference type="InterPro" id="IPR027417">
    <property type="entry name" value="P-loop_NTPase"/>
</dbReference>
<dbReference type="GO" id="GO:0003924">
    <property type="term" value="F:GTPase activity"/>
    <property type="evidence" value="ECO:0007669"/>
    <property type="project" value="InterPro"/>
</dbReference>
<dbReference type="InterPro" id="IPR036465">
    <property type="entry name" value="vWFA_dom_sf"/>
</dbReference>
<evidence type="ECO:0000313" key="4">
    <source>
        <dbReference type="EMBL" id="KAH7282157.1"/>
    </source>
</evidence>
<organism evidence="4 5">
    <name type="scientific">Ceratopteris richardii</name>
    <name type="common">Triangle waterfern</name>
    <dbReference type="NCBI Taxonomy" id="49495"/>
    <lineage>
        <taxon>Eukaryota</taxon>
        <taxon>Viridiplantae</taxon>
        <taxon>Streptophyta</taxon>
        <taxon>Embryophyta</taxon>
        <taxon>Tracheophyta</taxon>
        <taxon>Polypodiopsida</taxon>
        <taxon>Polypodiidae</taxon>
        <taxon>Polypodiales</taxon>
        <taxon>Pteridineae</taxon>
        <taxon>Pteridaceae</taxon>
        <taxon>Parkerioideae</taxon>
        <taxon>Ceratopteris</taxon>
    </lineage>
</organism>
<dbReference type="Pfam" id="PF02263">
    <property type="entry name" value="GBP"/>
    <property type="match status" value="1"/>
</dbReference>
<dbReference type="SUPFAM" id="SSF53300">
    <property type="entry name" value="vWA-like"/>
    <property type="match status" value="1"/>
</dbReference>